<gene>
    <name evidence="1" type="ORF">MLD38_031071</name>
</gene>
<dbReference type="EMBL" id="CM042888">
    <property type="protein sequence ID" value="KAI4325695.1"/>
    <property type="molecule type" value="Genomic_DNA"/>
</dbReference>
<accession>A0ACB9MP48</accession>
<dbReference type="Proteomes" id="UP001057402">
    <property type="component" value="Chromosome 9"/>
</dbReference>
<evidence type="ECO:0000313" key="1">
    <source>
        <dbReference type="EMBL" id="KAI4325695.1"/>
    </source>
</evidence>
<evidence type="ECO:0000313" key="2">
    <source>
        <dbReference type="Proteomes" id="UP001057402"/>
    </source>
</evidence>
<sequence length="149" mass="15594">MASAILSVFSSPVASLSCPVRPRTSVNQLRSACAMGNGLRLAKVQGAKLAKGVSPAAPRYRKTVISCSLAGPETLKDVQRIIAKQLSIDESTVTPDTKFADLGADSLDIVEIMMALEEKFSVSIGEGGAENISTVQEAADLIEKVKAST</sequence>
<comment type="caution">
    <text evidence="1">The sequence shown here is derived from an EMBL/GenBank/DDBJ whole genome shotgun (WGS) entry which is preliminary data.</text>
</comment>
<keyword evidence="2" id="KW-1185">Reference proteome</keyword>
<proteinExistence type="predicted"/>
<organism evidence="1 2">
    <name type="scientific">Melastoma candidum</name>
    <dbReference type="NCBI Taxonomy" id="119954"/>
    <lineage>
        <taxon>Eukaryota</taxon>
        <taxon>Viridiplantae</taxon>
        <taxon>Streptophyta</taxon>
        <taxon>Embryophyta</taxon>
        <taxon>Tracheophyta</taxon>
        <taxon>Spermatophyta</taxon>
        <taxon>Magnoliopsida</taxon>
        <taxon>eudicotyledons</taxon>
        <taxon>Gunneridae</taxon>
        <taxon>Pentapetalae</taxon>
        <taxon>rosids</taxon>
        <taxon>malvids</taxon>
        <taxon>Myrtales</taxon>
        <taxon>Melastomataceae</taxon>
        <taxon>Melastomatoideae</taxon>
        <taxon>Melastomateae</taxon>
        <taxon>Melastoma</taxon>
    </lineage>
</organism>
<name>A0ACB9MP48_9MYRT</name>
<reference evidence="2" key="1">
    <citation type="journal article" date="2023" name="Front. Plant Sci.">
        <title>Chromosomal-level genome assembly of Melastoma candidum provides insights into trichome evolution.</title>
        <authorList>
            <person name="Zhong Y."/>
            <person name="Wu W."/>
            <person name="Sun C."/>
            <person name="Zou P."/>
            <person name="Liu Y."/>
            <person name="Dai S."/>
            <person name="Zhou R."/>
        </authorList>
    </citation>
    <scope>NUCLEOTIDE SEQUENCE [LARGE SCALE GENOMIC DNA]</scope>
</reference>
<protein>
    <submittedName>
        <fullName evidence="1">Uncharacterized protein</fullName>
    </submittedName>
</protein>